<feature type="region of interest" description="Disordered" evidence="7">
    <location>
        <begin position="204"/>
        <end position="237"/>
    </location>
</feature>
<dbReference type="eggNOG" id="ENOG502QTIX">
    <property type="taxonomic scope" value="Eukaryota"/>
</dbReference>
<evidence type="ECO:0000313" key="9">
    <source>
        <dbReference type="EMBL" id="AQK46235.1"/>
    </source>
</evidence>
<dbReference type="InParanoid" id="A0A1D6JEK1"/>
<keyword evidence="5" id="KW-0804">Transcription</keyword>
<keyword evidence="4" id="KW-0238">DNA-binding</keyword>
<dbReference type="Pfam" id="PF00010">
    <property type="entry name" value="HLH"/>
    <property type="match status" value="1"/>
</dbReference>
<evidence type="ECO:0000256" key="1">
    <source>
        <dbReference type="ARBA" id="ARBA00004123"/>
    </source>
</evidence>
<dbReference type="PaxDb" id="4577-GRMZM2G042920_P02"/>
<dbReference type="GO" id="GO:0003677">
    <property type="term" value="F:DNA binding"/>
    <property type="evidence" value="ECO:0007669"/>
    <property type="project" value="UniProtKB-KW"/>
</dbReference>
<dbReference type="PROSITE" id="PS50888">
    <property type="entry name" value="BHLH"/>
    <property type="match status" value="1"/>
</dbReference>
<evidence type="ECO:0000259" key="8">
    <source>
        <dbReference type="PROSITE" id="PS50888"/>
    </source>
</evidence>
<feature type="compositionally biased region" description="Basic and acidic residues" evidence="7">
    <location>
        <begin position="42"/>
        <end position="52"/>
    </location>
</feature>
<dbReference type="Gene3D" id="4.10.280.10">
    <property type="entry name" value="Helix-loop-helix DNA-binding domain"/>
    <property type="match status" value="1"/>
</dbReference>
<feature type="compositionally biased region" description="Low complexity" evidence="7">
    <location>
        <begin position="154"/>
        <end position="163"/>
    </location>
</feature>
<evidence type="ECO:0000256" key="7">
    <source>
        <dbReference type="SAM" id="MobiDB-lite"/>
    </source>
</evidence>
<feature type="compositionally biased region" description="Polar residues" evidence="7">
    <location>
        <begin position="217"/>
        <end position="237"/>
    </location>
</feature>
<dbReference type="InterPro" id="IPR031066">
    <property type="entry name" value="bHLH_ALC-like_plant"/>
</dbReference>
<reference evidence="9" key="1">
    <citation type="submission" date="2015-12" db="EMBL/GenBank/DDBJ databases">
        <title>Update maize B73 reference genome by single molecule sequencing technologies.</title>
        <authorList>
            <consortium name="Maize Genome Sequencing Project"/>
            <person name="Ware D."/>
        </authorList>
    </citation>
    <scope>NUCLEOTIDE SEQUENCE</scope>
    <source>
        <tissue evidence="9">Seedling</tissue>
    </source>
</reference>
<feature type="region of interest" description="Disordered" evidence="7">
    <location>
        <begin position="19"/>
        <end position="52"/>
    </location>
</feature>
<dbReference type="FunFam" id="4.10.280.10:FF:000069">
    <property type="entry name" value="Transcription factor PIF7"/>
    <property type="match status" value="1"/>
</dbReference>
<dbReference type="EMBL" id="CM000786">
    <property type="protein sequence ID" value="AQK46235.1"/>
    <property type="molecule type" value="Genomic_DNA"/>
</dbReference>
<dbReference type="PANTHER" id="PTHR45855:SF16">
    <property type="entry name" value="TRANSCRIPTION FACTOR PIF1"/>
    <property type="match status" value="1"/>
</dbReference>
<dbReference type="EMBL" id="CM000786">
    <property type="protein sequence ID" value="AQK46230.1"/>
    <property type="molecule type" value="Genomic_DNA"/>
</dbReference>
<accession>A0A1D6JEK1</accession>
<dbReference type="PANTHER" id="PTHR45855">
    <property type="entry name" value="TRANSCRIPTION FACTOR PIF1-RELATED"/>
    <property type="match status" value="1"/>
</dbReference>
<comment type="subcellular location">
    <subcellularLocation>
        <location evidence="1">Nucleus</location>
    </subcellularLocation>
</comment>
<organism evidence="9">
    <name type="scientific">Zea mays</name>
    <name type="common">Maize</name>
    <dbReference type="NCBI Taxonomy" id="4577"/>
    <lineage>
        <taxon>Eukaryota</taxon>
        <taxon>Viridiplantae</taxon>
        <taxon>Streptophyta</taxon>
        <taxon>Embryophyta</taxon>
        <taxon>Tracheophyta</taxon>
        <taxon>Spermatophyta</taxon>
        <taxon>Magnoliopsida</taxon>
        <taxon>Liliopsida</taxon>
        <taxon>Poales</taxon>
        <taxon>Poaceae</taxon>
        <taxon>PACMAD clade</taxon>
        <taxon>Panicoideae</taxon>
        <taxon>Andropogonodae</taxon>
        <taxon>Andropogoneae</taxon>
        <taxon>Tripsacinae</taxon>
        <taxon>Zea</taxon>
    </lineage>
</organism>
<evidence type="ECO:0000256" key="3">
    <source>
        <dbReference type="ARBA" id="ARBA00023015"/>
    </source>
</evidence>
<protein>
    <submittedName>
        <fullName evidence="9">Transcription factor PIF4</fullName>
    </submittedName>
</protein>
<proteinExistence type="inferred from homology"/>
<dbReference type="InterPro" id="IPR011598">
    <property type="entry name" value="bHLH_dom"/>
</dbReference>
<keyword evidence="6" id="KW-0539">Nucleus</keyword>
<dbReference type="STRING" id="4577.A0A1D6JEK1"/>
<feature type="domain" description="BHLH" evidence="8">
    <location>
        <begin position="42"/>
        <end position="91"/>
    </location>
</feature>
<keyword evidence="3" id="KW-0805">Transcription regulation</keyword>
<evidence type="ECO:0000256" key="6">
    <source>
        <dbReference type="ARBA" id="ARBA00023242"/>
    </source>
</evidence>
<dbReference type="ExpressionAtlas" id="A0A1D6JEK1">
    <property type="expression patterns" value="baseline and differential"/>
</dbReference>
<dbReference type="InterPro" id="IPR047265">
    <property type="entry name" value="PIF1-like_bHLH"/>
</dbReference>
<dbReference type="AlphaFoldDB" id="A0A1D6JEK1"/>
<dbReference type="IntAct" id="A0A1D6JEK1">
    <property type="interactions" value="1"/>
</dbReference>
<comment type="similarity">
    <text evidence="2">Belongs to the bHLH protein family.</text>
</comment>
<name>A0A1D6JEK1_MAIZE</name>
<dbReference type="GO" id="GO:0005634">
    <property type="term" value="C:nucleus"/>
    <property type="evidence" value="ECO:0007669"/>
    <property type="project" value="UniProtKB-SubCell"/>
</dbReference>
<sequence length="237" mass="26407">MPPASAACMRKAGDRASFVKSELMEDGSSAPRRATPPTRRSRSADFHNFSERRRRDRINEKLRALQELLPNCTKTDKVSMLDEAIDYLKSLQLQLQMLVMGKGGGMAPVVPPELQQYMHYITADPAHQMMPPPLRPSAGQLQPAAGRQFQITQAAAAAANNDNDPQRRRQSNVESDFLSQMQNLHPSDQPPHHHNFLRPPRLQLFTPEQRGGGGGLPTTSHNAGWISGRSSSYNFME</sequence>
<feature type="region of interest" description="Disordered" evidence="7">
    <location>
        <begin position="154"/>
        <end position="173"/>
    </location>
</feature>
<dbReference type="SUPFAM" id="SSF47459">
    <property type="entry name" value="HLH, helix-loop-helix DNA-binding domain"/>
    <property type="match status" value="1"/>
</dbReference>
<evidence type="ECO:0000256" key="4">
    <source>
        <dbReference type="ARBA" id="ARBA00023125"/>
    </source>
</evidence>
<evidence type="ECO:0000256" key="5">
    <source>
        <dbReference type="ARBA" id="ARBA00023163"/>
    </source>
</evidence>
<evidence type="ECO:0000256" key="2">
    <source>
        <dbReference type="ARBA" id="ARBA00005510"/>
    </source>
</evidence>
<dbReference type="CDD" id="cd11445">
    <property type="entry name" value="bHLH_AtPIF_like"/>
    <property type="match status" value="1"/>
</dbReference>
<dbReference type="SMR" id="A0A1D6JEK1"/>
<feature type="compositionally biased region" description="Low complexity" evidence="7">
    <location>
        <begin position="28"/>
        <end position="38"/>
    </location>
</feature>
<dbReference type="InterPro" id="IPR036638">
    <property type="entry name" value="HLH_DNA-bd_sf"/>
</dbReference>
<gene>
    <name evidence="9" type="ORF">ZEAMMB73_Zm00001d026317</name>
</gene>
<dbReference type="SMART" id="SM00353">
    <property type="entry name" value="HLH"/>
    <property type="match status" value="1"/>
</dbReference>
<dbReference type="GO" id="GO:0046983">
    <property type="term" value="F:protein dimerization activity"/>
    <property type="evidence" value="ECO:0007669"/>
    <property type="project" value="InterPro"/>
</dbReference>